<dbReference type="SUPFAM" id="SSF53955">
    <property type="entry name" value="Lysozyme-like"/>
    <property type="match status" value="1"/>
</dbReference>
<evidence type="ECO:0000259" key="5">
    <source>
        <dbReference type="Pfam" id="PF01464"/>
    </source>
</evidence>
<feature type="domain" description="Outer membrane lipoprotein BamD-like" evidence="6">
    <location>
        <begin position="145"/>
        <end position="254"/>
    </location>
</feature>
<feature type="region of interest" description="Disordered" evidence="3">
    <location>
        <begin position="506"/>
        <end position="544"/>
    </location>
</feature>
<dbReference type="RefSeq" id="WP_176231121.1">
    <property type="nucleotide sequence ID" value="NZ_BLRU01000040.1"/>
</dbReference>
<organism evidence="8 12">
    <name type="scientific">Candidatus Hakubella thermalkaliphila</name>
    <dbReference type="NCBI Taxonomy" id="2754717"/>
    <lineage>
        <taxon>Bacteria</taxon>
        <taxon>Bacillati</taxon>
        <taxon>Actinomycetota</taxon>
        <taxon>Actinomycetota incertae sedis</taxon>
        <taxon>Candidatus Hakubellales</taxon>
        <taxon>Candidatus Hakubellaceae</taxon>
        <taxon>Candidatus Hakubella</taxon>
    </lineage>
</organism>
<dbReference type="GO" id="GO:0008933">
    <property type="term" value="F:peptidoglycan lytic transglycosylase activity"/>
    <property type="evidence" value="ECO:0007669"/>
    <property type="project" value="InterPro"/>
</dbReference>
<dbReference type="PANTHER" id="PTHR37423:SF2">
    <property type="entry name" value="MEMBRANE-BOUND LYTIC MUREIN TRANSGLYCOSYLASE C"/>
    <property type="match status" value="1"/>
</dbReference>
<comment type="caution">
    <text evidence="8">The sequence shown here is derived from an EMBL/GenBank/DDBJ whole genome shotgun (WGS) entry which is preliminary data.</text>
</comment>
<dbReference type="PROSITE" id="PS00922">
    <property type="entry name" value="TRANSGLYCOSYLASE"/>
    <property type="match status" value="1"/>
</dbReference>
<dbReference type="Pfam" id="PF01464">
    <property type="entry name" value="SLT"/>
    <property type="match status" value="1"/>
</dbReference>
<feature type="domain" description="Transglycosylase SLT" evidence="5">
    <location>
        <begin position="669"/>
        <end position="783"/>
    </location>
</feature>
<dbReference type="InterPro" id="IPR008258">
    <property type="entry name" value="Transglycosylase_SLT_dom_1"/>
</dbReference>
<dbReference type="Pfam" id="PF13432">
    <property type="entry name" value="TPR_16"/>
    <property type="match status" value="1"/>
</dbReference>
<accession>A0A6V8P9U5</accession>
<dbReference type="EMBL" id="BLRU01000040">
    <property type="protein sequence ID" value="GFP19130.1"/>
    <property type="molecule type" value="Genomic_DNA"/>
</dbReference>
<evidence type="ECO:0000313" key="7">
    <source>
        <dbReference type="EMBL" id="GFP19130.1"/>
    </source>
</evidence>
<evidence type="ECO:0000313" key="10">
    <source>
        <dbReference type="Proteomes" id="UP000561271"/>
    </source>
</evidence>
<dbReference type="Pfam" id="PF13525">
    <property type="entry name" value="YfiO"/>
    <property type="match status" value="1"/>
</dbReference>
<comment type="similarity">
    <text evidence="1">Belongs to the transglycosylase Slt family.</text>
</comment>
<feature type="compositionally biased region" description="Polar residues" evidence="3">
    <location>
        <begin position="524"/>
        <end position="535"/>
    </location>
</feature>
<dbReference type="GO" id="GO:0016020">
    <property type="term" value="C:membrane"/>
    <property type="evidence" value="ECO:0007669"/>
    <property type="project" value="InterPro"/>
</dbReference>
<feature type="compositionally biased region" description="Gly residues" evidence="3">
    <location>
        <begin position="506"/>
        <end position="516"/>
    </location>
</feature>
<keyword evidence="12" id="KW-1185">Reference proteome</keyword>
<protein>
    <submittedName>
        <fullName evidence="8">Soluble lytic murein transglycosylase</fullName>
    </submittedName>
</protein>
<dbReference type="InterPro" id="IPR019734">
    <property type="entry name" value="TPR_rpt"/>
</dbReference>
<dbReference type="Proteomes" id="UP000574717">
    <property type="component" value="Unassembled WGS sequence"/>
</dbReference>
<evidence type="ECO:0000256" key="2">
    <source>
        <dbReference type="ARBA" id="ARBA00022729"/>
    </source>
</evidence>
<evidence type="ECO:0000313" key="9">
    <source>
        <dbReference type="EMBL" id="GFP36816.1"/>
    </source>
</evidence>
<keyword evidence="2" id="KW-0732">Signal</keyword>
<evidence type="ECO:0000313" key="11">
    <source>
        <dbReference type="Proteomes" id="UP000574717"/>
    </source>
</evidence>
<dbReference type="InterPro" id="IPR039565">
    <property type="entry name" value="BamD-like"/>
</dbReference>
<evidence type="ECO:0000256" key="1">
    <source>
        <dbReference type="ARBA" id="ARBA00007734"/>
    </source>
</evidence>
<dbReference type="EMBL" id="BLSC01000024">
    <property type="protein sequence ID" value="GFP36816.1"/>
    <property type="molecule type" value="Genomic_DNA"/>
</dbReference>
<name>A0A6V8P9U5_9ACTN</name>
<keyword evidence="4" id="KW-1133">Transmembrane helix</keyword>
<dbReference type="EMBL" id="BLRZ01000011">
    <property type="protein sequence ID" value="GFP29452.1"/>
    <property type="molecule type" value="Genomic_DNA"/>
</dbReference>
<evidence type="ECO:0000256" key="4">
    <source>
        <dbReference type="SAM" id="Phobius"/>
    </source>
</evidence>
<sequence length="814" mass="91769">MKDISEDSTYRRRKRREVLRRARRIRVLAFLLTLGLAIFLGVMLILRLSSPDSSGPLSEENSETATSEPEASFSQESEEPEEEHDSPSTAQSDGPDLSLTPGQQYLRGYSLFSVGQLERAAHYFQQSAEGDHPLKDYAQFYLARSYFGAQKYQEALSAFQALAKNYPDSYWYPDAQLGIADSYLELGDLAKAEENYGSFVKTYPQSPYLTRVLLQLGDCLEAQQKWDEAAVQYQNLWLRYPLSSEAGEAQERLDTLLSEQGISPPPPSFEQLYERALIFAQADQSDNALSQLEEIYQEISQDPSRAGLSRKILLQMGILNHQLRRFDAAIDILGQLMQRWPDSLEAQEALLWRGRIYPKVGKREKGIQVLLSLASRYPSSPFASRSLYEAAVFLEGDDRLEQAWQTYLTMVENYATDPLAVDGLWKASWISYRSGDMEKALQLFEQLTSSFPRSSLVERALYWEARARENLGDQERALSIYSQLLNRGPLTYYGLRAAERVARITGGGDTGSGGPGEANEQEDSSGSRASDTVRSSGVEGRSKDNIPVFSEVGVRLQPGGQYFQEVSAPVFLADNPPSPQAVSHLEKGRELVELGLRSMAVNELELSQKLEPTNKNFLLELSDLYLQIEDYPHLIRIAEKSFREFLVRYETDSVFAWEMAYPLGYQPLVESYAGQYAIDPYLLFALIREESHFNPRAVSVAGARGLMQIMPSTGESIAANIGEHYSLESLQDPEKSIRMGSWYLKELLDKFDGNVVLALAGYNGGPGAAARWRDRFSGLEEDEFVESIPYRETRGYVKKVLRSYAVYQSIYGEK</sequence>
<dbReference type="InterPro" id="IPR000189">
    <property type="entry name" value="Transglyc_AS"/>
</dbReference>
<reference evidence="10 11" key="1">
    <citation type="journal article" date="2020" name="Front. Microbiol.">
        <title>Single-cell genomics of novel Actinobacteria with the Wood-Ljungdahl pathway discovered in a serpentinizing system.</title>
        <authorList>
            <person name="Merino N."/>
            <person name="Kawai M."/>
            <person name="Boyd E.S."/>
            <person name="Colman D.R."/>
            <person name="McGlynn S.E."/>
            <person name="Nealson K.H."/>
            <person name="Kurokawa K."/>
            <person name="Hongoh Y."/>
        </authorList>
    </citation>
    <scope>NUCLEOTIDE SEQUENCE [LARGE SCALE GENOMIC DNA]</scope>
    <source>
        <strain evidence="7 11">S03</strain>
        <strain evidence="8 12">S34</strain>
        <strain evidence="9 10">S44</strain>
    </source>
</reference>
<evidence type="ECO:0000313" key="12">
    <source>
        <dbReference type="Proteomes" id="UP000588083"/>
    </source>
</evidence>
<gene>
    <name evidence="7" type="ORF">HKBW3S03_00634</name>
    <name evidence="8" type="ORF">HKBW3S34_00372</name>
    <name evidence="9" type="ORF">HKBW3S44_00497</name>
</gene>
<dbReference type="SUPFAM" id="SSF48452">
    <property type="entry name" value="TPR-like"/>
    <property type="match status" value="2"/>
</dbReference>
<dbReference type="Gene3D" id="1.25.40.10">
    <property type="entry name" value="Tetratricopeptide repeat domain"/>
    <property type="match status" value="3"/>
</dbReference>
<feature type="transmembrane region" description="Helical" evidence="4">
    <location>
        <begin position="25"/>
        <end position="46"/>
    </location>
</feature>
<keyword evidence="4" id="KW-0812">Transmembrane</keyword>
<evidence type="ECO:0000313" key="8">
    <source>
        <dbReference type="EMBL" id="GFP29452.1"/>
    </source>
</evidence>
<dbReference type="CDD" id="cd13401">
    <property type="entry name" value="Slt70-like"/>
    <property type="match status" value="1"/>
</dbReference>
<keyword evidence="4" id="KW-0472">Membrane</keyword>
<dbReference type="Gene3D" id="1.10.530.10">
    <property type="match status" value="1"/>
</dbReference>
<feature type="region of interest" description="Disordered" evidence="3">
    <location>
        <begin position="53"/>
        <end position="99"/>
    </location>
</feature>
<dbReference type="SMART" id="SM00028">
    <property type="entry name" value="TPR"/>
    <property type="match status" value="7"/>
</dbReference>
<proteinExistence type="inferred from homology"/>
<dbReference type="Proteomes" id="UP000588083">
    <property type="component" value="Unassembled WGS sequence"/>
</dbReference>
<evidence type="ECO:0000259" key="6">
    <source>
        <dbReference type="Pfam" id="PF13525"/>
    </source>
</evidence>
<evidence type="ECO:0000256" key="3">
    <source>
        <dbReference type="SAM" id="MobiDB-lite"/>
    </source>
</evidence>
<dbReference type="GO" id="GO:0000270">
    <property type="term" value="P:peptidoglycan metabolic process"/>
    <property type="evidence" value="ECO:0007669"/>
    <property type="project" value="InterPro"/>
</dbReference>
<dbReference type="AlphaFoldDB" id="A0A6V8P9U5"/>
<dbReference type="InterPro" id="IPR023346">
    <property type="entry name" value="Lysozyme-like_dom_sf"/>
</dbReference>
<dbReference type="Proteomes" id="UP000561271">
    <property type="component" value="Unassembled WGS sequence"/>
</dbReference>
<dbReference type="PANTHER" id="PTHR37423">
    <property type="entry name" value="SOLUBLE LYTIC MUREIN TRANSGLYCOSYLASE-RELATED"/>
    <property type="match status" value="1"/>
</dbReference>
<dbReference type="InterPro" id="IPR011990">
    <property type="entry name" value="TPR-like_helical_dom_sf"/>
</dbReference>
<dbReference type="Pfam" id="PF13174">
    <property type="entry name" value="TPR_6"/>
    <property type="match status" value="2"/>
</dbReference>